<dbReference type="EC" id="2.4.1.-" evidence="11"/>
<dbReference type="InterPro" id="IPR045885">
    <property type="entry name" value="GalNAc-T"/>
</dbReference>
<dbReference type="SMART" id="SM00458">
    <property type="entry name" value="RICIN"/>
    <property type="match status" value="1"/>
</dbReference>
<dbReference type="FunCoup" id="A0A6P8ZPS4">
    <property type="interactions" value="809"/>
</dbReference>
<dbReference type="Proteomes" id="UP000515158">
    <property type="component" value="Unplaced"/>
</dbReference>
<dbReference type="FunFam" id="3.90.550.10:FF:000029">
    <property type="entry name" value="Polypeptide N-acetylgalactosaminyltransferase"/>
    <property type="match status" value="1"/>
</dbReference>
<keyword evidence="8 11" id="KW-0472">Membrane</keyword>
<comment type="similarity">
    <text evidence="2 11">Belongs to the glycosyltransferase 2 family. GalNAc-T subfamily.</text>
</comment>
<evidence type="ECO:0000256" key="1">
    <source>
        <dbReference type="ARBA" id="ARBA00004323"/>
    </source>
</evidence>
<dbReference type="InterPro" id="IPR035992">
    <property type="entry name" value="Ricin_B-like_lectins"/>
</dbReference>
<dbReference type="InParanoid" id="A0A6P8ZPS4"/>
<gene>
    <name evidence="14" type="primary">LOC117647151</name>
</gene>
<dbReference type="PANTHER" id="PTHR11675">
    <property type="entry name" value="N-ACETYLGALACTOSAMINYLTRANSFERASE"/>
    <property type="match status" value="1"/>
</dbReference>
<evidence type="ECO:0000313" key="14">
    <source>
        <dbReference type="RefSeq" id="XP_034244609.1"/>
    </source>
</evidence>
<dbReference type="Gene3D" id="2.80.10.50">
    <property type="match status" value="1"/>
</dbReference>
<keyword evidence="13" id="KW-1185">Reference proteome</keyword>
<organism evidence="14">
    <name type="scientific">Thrips palmi</name>
    <name type="common">Melon thrips</name>
    <dbReference type="NCBI Taxonomy" id="161013"/>
    <lineage>
        <taxon>Eukaryota</taxon>
        <taxon>Metazoa</taxon>
        <taxon>Ecdysozoa</taxon>
        <taxon>Arthropoda</taxon>
        <taxon>Hexapoda</taxon>
        <taxon>Insecta</taxon>
        <taxon>Pterygota</taxon>
        <taxon>Neoptera</taxon>
        <taxon>Paraneoptera</taxon>
        <taxon>Thysanoptera</taxon>
        <taxon>Terebrantia</taxon>
        <taxon>Thripoidea</taxon>
        <taxon>Thripidae</taxon>
        <taxon>Thrips</taxon>
    </lineage>
</organism>
<dbReference type="PROSITE" id="PS50231">
    <property type="entry name" value="RICIN_B_LECTIN"/>
    <property type="match status" value="1"/>
</dbReference>
<name>A0A6P8ZPS4_THRPL</name>
<protein>
    <recommendedName>
        <fullName evidence="11">Polypeptide N-acetylgalactosaminyltransferase</fullName>
        <ecNumber evidence="11">2.4.1.-</ecNumber>
    </recommendedName>
    <alternativeName>
        <fullName evidence="11">Protein-UDP acetylgalactosaminyltransferase</fullName>
    </alternativeName>
</protein>
<evidence type="ECO:0000313" key="13">
    <source>
        <dbReference type="Proteomes" id="UP000515158"/>
    </source>
</evidence>
<dbReference type="InterPro" id="IPR029044">
    <property type="entry name" value="Nucleotide-diphossugar_trans"/>
</dbReference>
<reference evidence="14" key="1">
    <citation type="submission" date="2025-08" db="UniProtKB">
        <authorList>
            <consortium name="RefSeq"/>
        </authorList>
    </citation>
    <scope>IDENTIFICATION</scope>
    <source>
        <tissue evidence="14">Total insect</tissue>
    </source>
</reference>
<dbReference type="UniPathway" id="UPA00378"/>
<keyword evidence="11" id="KW-0464">Manganese</keyword>
<dbReference type="GO" id="GO:0030246">
    <property type="term" value="F:carbohydrate binding"/>
    <property type="evidence" value="ECO:0007669"/>
    <property type="project" value="UniProtKB-KW"/>
</dbReference>
<dbReference type="AlphaFoldDB" id="A0A6P8ZPS4"/>
<feature type="transmembrane region" description="Helical" evidence="11">
    <location>
        <begin position="31"/>
        <end position="52"/>
    </location>
</feature>
<dbReference type="GO" id="GO:0004653">
    <property type="term" value="F:polypeptide N-acetylgalactosaminyltransferase activity"/>
    <property type="evidence" value="ECO:0007669"/>
    <property type="project" value="TreeGrafter"/>
</dbReference>
<sequence>MKRPLTCPTADKRYDKTLNNLLKMRLSIKSLCKFGVLLVCTVIVTVIVFRFVRDPPSSRANGRREHPKDIYIPAAQRLKAAADENVERVDWHNYTLIYAEKKRRGKGEQGVKASLSSNYDTNKKTALYNSNGFNALLSDEIALNRSVKDIRHKGCLQKMYRSNLPSVSVVVPFYNEHLSTLLRTAVSVITRTPPELLTEIILVDDYSSKSELGEQLDSYIAKHLPQVRVVRLHERSGLIRARLAGAKQAKAEVLVFLDSHTEANTNWLPPLLDPIAEDYRTCVCPFIDVIQYDTFEYRSQDEGARGAFDWEFFYKRLPLLPESLKKPTEPFENPVMAGGLFAISAKFFWELGGYDPGLDIWGGEQYELSFKIWQCGGRMLDAPCSRVGHIYRKFAPFSNPGKGDFVGRNYRRVAEVWMDEYAEYLYKRRPHYRDLNPGDLTEQKALRKRLQCKPFKWFMENVAFDLPKKYPPVEPPDLATGRVRSVVANDLCVDTDHKTESKKFGISTCNPSNSEQLFKLTWRNDIRLERRKTLCWDVPEPGEKAGVTLYSCHGMGGNQLWRFNKDKQWLIHGGNQRCLDCDPSTRQLYVTECDPNSETQRWIFE</sequence>
<evidence type="ECO:0000256" key="9">
    <source>
        <dbReference type="ARBA" id="ARBA00023157"/>
    </source>
</evidence>
<feature type="domain" description="Ricin B lectin" evidence="12">
    <location>
        <begin position="480"/>
        <end position="605"/>
    </location>
</feature>
<accession>A0A6P8ZPS4</accession>
<evidence type="ECO:0000259" key="12">
    <source>
        <dbReference type="SMART" id="SM00458"/>
    </source>
</evidence>
<keyword evidence="7 11" id="KW-0333">Golgi apparatus</keyword>
<evidence type="ECO:0000256" key="11">
    <source>
        <dbReference type="RuleBase" id="RU361242"/>
    </source>
</evidence>
<dbReference type="GO" id="GO:0006493">
    <property type="term" value="P:protein O-linked glycosylation"/>
    <property type="evidence" value="ECO:0007669"/>
    <property type="project" value="TreeGrafter"/>
</dbReference>
<dbReference type="RefSeq" id="XP_034244609.1">
    <property type="nucleotide sequence ID" value="XM_034388718.1"/>
</dbReference>
<dbReference type="Pfam" id="PF00535">
    <property type="entry name" value="Glycos_transf_2"/>
    <property type="match status" value="1"/>
</dbReference>
<dbReference type="SUPFAM" id="SSF53448">
    <property type="entry name" value="Nucleotide-diphospho-sugar transferases"/>
    <property type="match status" value="1"/>
</dbReference>
<evidence type="ECO:0000256" key="10">
    <source>
        <dbReference type="ARBA" id="ARBA00023180"/>
    </source>
</evidence>
<evidence type="ECO:0000256" key="5">
    <source>
        <dbReference type="ARBA" id="ARBA00022968"/>
    </source>
</evidence>
<dbReference type="PANTHER" id="PTHR11675:SF134">
    <property type="entry name" value="N-ACETYLGALACTOSAMINYLTRANSFERASE 4-RELATED"/>
    <property type="match status" value="1"/>
</dbReference>
<evidence type="ECO:0000256" key="8">
    <source>
        <dbReference type="ARBA" id="ARBA00023136"/>
    </source>
</evidence>
<comment type="subcellular location">
    <subcellularLocation>
        <location evidence="1 11">Golgi apparatus membrane</location>
        <topology evidence="1 11">Single-pass type II membrane protein</topology>
    </subcellularLocation>
</comment>
<keyword evidence="11" id="KW-0808">Transferase</keyword>
<dbReference type="CDD" id="cd23439">
    <property type="entry name" value="beta-trefoil_Ricin_GALNT10-like"/>
    <property type="match status" value="1"/>
</dbReference>
<dbReference type="KEGG" id="tpal:117647151"/>
<dbReference type="InterPro" id="IPR000772">
    <property type="entry name" value="Ricin_B_lectin"/>
</dbReference>
<keyword evidence="3 11" id="KW-0812">Transmembrane</keyword>
<dbReference type="Gene3D" id="3.90.550.10">
    <property type="entry name" value="Spore Coat Polysaccharide Biosynthesis Protein SpsA, Chain A"/>
    <property type="match status" value="1"/>
</dbReference>
<keyword evidence="5" id="KW-0735">Signal-anchor</keyword>
<evidence type="ECO:0000256" key="7">
    <source>
        <dbReference type="ARBA" id="ARBA00023034"/>
    </source>
</evidence>
<dbReference type="Pfam" id="PF00652">
    <property type="entry name" value="Ricin_B_lectin"/>
    <property type="match status" value="1"/>
</dbReference>
<dbReference type="GeneID" id="117647151"/>
<evidence type="ECO:0000256" key="2">
    <source>
        <dbReference type="ARBA" id="ARBA00005680"/>
    </source>
</evidence>
<keyword evidence="4 11" id="KW-0430">Lectin</keyword>
<dbReference type="CDD" id="cd02510">
    <property type="entry name" value="pp-GalNAc-T"/>
    <property type="match status" value="1"/>
</dbReference>
<evidence type="ECO:0000256" key="3">
    <source>
        <dbReference type="ARBA" id="ARBA00022692"/>
    </source>
</evidence>
<dbReference type="InterPro" id="IPR001173">
    <property type="entry name" value="Glyco_trans_2-like"/>
</dbReference>
<dbReference type="SUPFAM" id="SSF50370">
    <property type="entry name" value="Ricin B-like lectins"/>
    <property type="match status" value="1"/>
</dbReference>
<keyword evidence="6 11" id="KW-1133">Transmembrane helix</keyword>
<proteinExistence type="inferred from homology"/>
<evidence type="ECO:0000256" key="6">
    <source>
        <dbReference type="ARBA" id="ARBA00022989"/>
    </source>
</evidence>
<comment type="pathway">
    <text evidence="11">Protein modification; protein glycosylation.</text>
</comment>
<comment type="cofactor">
    <cofactor evidence="11">
        <name>Mn(2+)</name>
        <dbReference type="ChEBI" id="CHEBI:29035"/>
    </cofactor>
</comment>
<dbReference type="OrthoDB" id="6159198at2759"/>
<evidence type="ECO:0000256" key="4">
    <source>
        <dbReference type="ARBA" id="ARBA00022734"/>
    </source>
</evidence>
<keyword evidence="9 11" id="KW-1015">Disulfide bond</keyword>
<keyword evidence="11" id="KW-0328">Glycosyltransferase</keyword>
<dbReference type="GO" id="GO:0000139">
    <property type="term" value="C:Golgi membrane"/>
    <property type="evidence" value="ECO:0007669"/>
    <property type="project" value="UniProtKB-SubCell"/>
</dbReference>
<dbReference type="CTD" id="38346"/>
<keyword evidence="10" id="KW-0325">Glycoprotein</keyword>